<evidence type="ECO:0000256" key="30">
    <source>
        <dbReference type="SAM" id="MobiDB-lite"/>
    </source>
</evidence>
<dbReference type="Gene3D" id="3.90.70.10">
    <property type="entry name" value="Cysteine proteinases"/>
    <property type="match status" value="1"/>
</dbReference>
<dbReference type="InterPro" id="IPR028889">
    <property type="entry name" value="USP"/>
</dbReference>
<feature type="region of interest" description="Disordered" evidence="30">
    <location>
        <begin position="453"/>
        <end position="478"/>
    </location>
</feature>
<comment type="similarity">
    <text evidence="27">Belongs to the TRAFAC class TrmE-Era-EngA-EngB-Septin-like GTPase superfamily. AIG1/Toc34/Toc159-like paraseptin GTPase family. TOC159 subfamily.</text>
</comment>
<comment type="similarity">
    <text evidence="28">Belongs to the peptidase C19 family. UBP8 subfamily.</text>
</comment>
<keyword evidence="12 29" id="KW-0863">Zinc-finger</keyword>
<evidence type="ECO:0000256" key="13">
    <source>
        <dbReference type="ARBA" id="ARBA00022786"/>
    </source>
</evidence>
<comment type="cofactor">
    <cofactor evidence="2">
        <name>Mg(2+)</name>
        <dbReference type="ChEBI" id="CHEBI:18420"/>
    </cofactor>
</comment>
<dbReference type="GO" id="GO:0004843">
    <property type="term" value="F:cysteine-type deubiquitinase activity"/>
    <property type="evidence" value="ECO:0007669"/>
    <property type="project" value="UniProtKB-EC"/>
</dbReference>
<evidence type="ECO:0000313" key="34">
    <source>
        <dbReference type="EMBL" id="CAI9100867.1"/>
    </source>
</evidence>
<keyword evidence="13" id="KW-0833">Ubl conjugation pathway</keyword>
<evidence type="ECO:0000256" key="7">
    <source>
        <dbReference type="ARBA" id="ARBA00022640"/>
    </source>
</evidence>
<keyword evidence="23" id="KW-0472">Membrane</keyword>
<feature type="compositionally biased region" description="Basic and acidic residues" evidence="30">
    <location>
        <begin position="716"/>
        <end position="725"/>
    </location>
</feature>
<keyword evidence="11" id="KW-0547">Nucleotide-binding</keyword>
<accession>A0AAV1CZJ1</accession>
<evidence type="ECO:0000256" key="24">
    <source>
        <dbReference type="ARBA" id="ARBA00023163"/>
    </source>
</evidence>
<dbReference type="Pfam" id="PF02148">
    <property type="entry name" value="zf-UBP"/>
    <property type="match status" value="1"/>
</dbReference>
<evidence type="ECO:0000256" key="14">
    <source>
        <dbReference type="ARBA" id="ARBA00022801"/>
    </source>
</evidence>
<dbReference type="InterPro" id="IPR005690">
    <property type="entry name" value="Toc86_159"/>
</dbReference>
<evidence type="ECO:0000256" key="22">
    <source>
        <dbReference type="ARBA" id="ARBA00023134"/>
    </source>
</evidence>
<keyword evidence="20" id="KW-1133">Transmembrane helix</keyword>
<evidence type="ECO:0000256" key="18">
    <source>
        <dbReference type="ARBA" id="ARBA00022842"/>
    </source>
</evidence>
<dbReference type="Gene3D" id="3.30.40.10">
    <property type="entry name" value="Zinc/RING finger domain, C3HC4 (zinc finger)"/>
    <property type="match status" value="1"/>
</dbReference>
<sequence length="1481" mass="165782">MSSSPKSSHKKNRNHLALQKTLVQNHLQPQKNSSFSPRSDHISDSHEIFRSNFDDSNGFVGYVSSNSESNGSCPHLLELRSKLGPNPFRNLQGCLKVRPLGRASVRREPPHALVQCSACNDNPRRLLACIACAAISCHLHAPSHAADFADDVGGGGEGPSSPSSSHAIAVDVDRVELFCCICNDQVYDIDFDAAVVLAHSVAASAGPIQGPVPIPPAPAENLRKRRRVEYKPWSPDPNERALIVEKSSPLPSQPSRHGKPDAEPPWGLRGLNNLGNTCFMNSVLQALLHTPPLRNYFLSDKHNRYFCQQRNNSVVTRSKDHSSKENMEAARLCLACDLDALFSAVFSGDRTPYSPAKLLHSWWKHASNLASYEQQDAHEFFISMLDGIHEKLQKDKRKLQSQGSGDCCIAHKVFSGILRSDVMCTACGFTSTTYDPFIDISLDLEQNSEGSAKLASGKSNHASNGEAGSKNSSQSSGVSTLMGCLDRFTRPERLGSDQKFFCQKCQVRQESLKQMSIRKLPLVSCFHIKRFEHSHVKKMSKKVDRYLQFPFSLDMSTYLSSSILRSRFGERMFSFDGEDAAASCELSSEFELFAVITHSGKLDAGHYVTYLRLSNQWYKCDDAWITRVNDDIVRAAQGYMIFYVQKMLYYKASERQGEFEETVKIWTIAADTLSSPSGNMMSLKDWVSSQLLSRSLATSRPLSAADSFLSEGSPDEDFHNEVHTSDPRAVLVTPDSCRHSSTRNNQENLNHVSYTTGYGPEDREQFNTQEVNGENPSRSDYEDEKTLDPLGKIECLQIKFLRLLKRFGLSQDNLLVSKVLYRIQLATLIRAGDSDLKRANLRSDKAQQIAEEREVSGFPELDFSVRILLLGRSGVGKSSTINSIFNQMKAATDAFQPSTDHIQEVVGTVNGIQISFIDTPGLLPFSPSSVRKNRKILHSVKRFIRKSPPDIILYFERLDLINTGYSDFPLLKLVSEVFGPAIWFNTMIAMTHASSSLPEGPDGYPVIYDSFIARCTDLLQHYIHQSVSDAKLENPVVLVENHTHCRTNIRGEKVLPNGQVWKDQFFLLCLCTKVLGEVNSLLEFEDGMQLGPLNRNRVASLPHLLTAFLKHHTRLNLHEADDTVEDFLLLDSEEEDEYDQLPPIRILKKAQFHKLNDSQKKQYLDELDYRETLYLKKQMRDEIRRKKERLFDDENLASDIHPSDQEVAPEPVLLPDMAVPPSFDSDNPVHRYRCLVTDDQWLARPVLDPNGWDHDVGFDGINLETAVEIRKNVFTCVTGQMSKDKQDFSVQSECAAAFMDPKGPTYSVAIDAQSGGKELMCTVHSNIKLRNLKYNLTDCGVCVTSFGNQKFFGAKIEDSILIGKRMKLSVNAGQMRGGGQVAYGGSLEATLRGRDYPVRNEKVSFTMTFLSLDKDTVFGANLQSDFRLRRDTKMSVNANINTRRMGQVSIKTASSECMEIAIIAAVSVIGTLLRRKPNATT</sequence>
<evidence type="ECO:0000259" key="32">
    <source>
        <dbReference type="PROSITE" id="PS50271"/>
    </source>
</evidence>
<evidence type="ECO:0000256" key="3">
    <source>
        <dbReference type="ARBA" id="ARBA00004123"/>
    </source>
</evidence>
<dbReference type="PANTHER" id="PTHR21646">
    <property type="entry name" value="UBIQUITIN CARBOXYL-TERMINAL HYDROLASE"/>
    <property type="match status" value="1"/>
</dbReference>
<dbReference type="InterPro" id="IPR050185">
    <property type="entry name" value="Ub_carboxyl-term_hydrolase"/>
</dbReference>
<evidence type="ECO:0000256" key="26">
    <source>
        <dbReference type="ARBA" id="ARBA00023766"/>
    </source>
</evidence>
<name>A0AAV1CZJ1_OLDCO</name>
<dbReference type="GO" id="GO:0070461">
    <property type="term" value="C:SAGA-type complex"/>
    <property type="evidence" value="ECO:0007669"/>
    <property type="project" value="UniProtKB-ARBA"/>
</dbReference>
<dbReference type="EC" id="3.4.19.12" evidence="4"/>
<dbReference type="Pfam" id="PF11886">
    <property type="entry name" value="TOC159_MAD"/>
    <property type="match status" value="1"/>
</dbReference>
<feature type="domain" description="USP" evidence="31">
    <location>
        <begin position="269"/>
        <end position="646"/>
    </location>
</feature>
<keyword evidence="25" id="KW-0539">Nucleus</keyword>
<evidence type="ECO:0000259" key="33">
    <source>
        <dbReference type="PROSITE" id="PS51720"/>
    </source>
</evidence>
<feature type="domain" description="UBP-type" evidence="32">
    <location>
        <begin position="92"/>
        <end position="205"/>
    </location>
</feature>
<dbReference type="InterPro" id="IPR018200">
    <property type="entry name" value="USP_CS"/>
</dbReference>
<feature type="region of interest" description="Disordered" evidence="30">
    <location>
        <begin position="706"/>
        <end position="725"/>
    </location>
</feature>
<dbReference type="Proteomes" id="UP001161247">
    <property type="component" value="Chromosome 3"/>
</dbReference>
<evidence type="ECO:0000256" key="20">
    <source>
        <dbReference type="ARBA" id="ARBA00022989"/>
    </source>
</evidence>
<keyword evidence="24" id="KW-0804">Transcription</keyword>
<proteinExistence type="inferred from homology"/>
<dbReference type="GO" id="GO:0008270">
    <property type="term" value="F:zinc ion binding"/>
    <property type="evidence" value="ECO:0007669"/>
    <property type="project" value="UniProtKB-KW"/>
</dbReference>
<dbReference type="InterPro" id="IPR001394">
    <property type="entry name" value="Peptidase_C19_UCH"/>
</dbReference>
<evidence type="ECO:0000256" key="27">
    <source>
        <dbReference type="ARBA" id="ARBA00023775"/>
    </source>
</evidence>
<dbReference type="FunFam" id="3.90.70.10:FF:000089">
    <property type="entry name" value="Ubiquitinyl hydrolase 1"/>
    <property type="match status" value="1"/>
</dbReference>
<keyword evidence="19" id="KW-0653">Protein transport</keyword>
<feature type="domain" description="AIG1-type G" evidence="33">
    <location>
        <begin position="862"/>
        <end position="1093"/>
    </location>
</feature>
<dbReference type="GO" id="GO:0005525">
    <property type="term" value="F:GTP binding"/>
    <property type="evidence" value="ECO:0007669"/>
    <property type="project" value="UniProtKB-KW"/>
</dbReference>
<dbReference type="PROSITE" id="PS00972">
    <property type="entry name" value="USP_1"/>
    <property type="match status" value="1"/>
</dbReference>
<dbReference type="GO" id="GO:0016579">
    <property type="term" value="P:protein deubiquitination"/>
    <property type="evidence" value="ECO:0007669"/>
    <property type="project" value="InterPro"/>
</dbReference>
<evidence type="ECO:0000256" key="21">
    <source>
        <dbReference type="ARBA" id="ARBA00023015"/>
    </source>
</evidence>
<feature type="region of interest" description="Disordered" evidence="30">
    <location>
        <begin position="756"/>
        <end position="784"/>
    </location>
</feature>
<evidence type="ECO:0000256" key="5">
    <source>
        <dbReference type="ARBA" id="ARBA00022448"/>
    </source>
</evidence>
<evidence type="ECO:0000256" key="19">
    <source>
        <dbReference type="ARBA" id="ARBA00022927"/>
    </source>
</evidence>
<evidence type="ECO:0000256" key="17">
    <source>
        <dbReference type="ARBA" id="ARBA00022833"/>
    </source>
</evidence>
<evidence type="ECO:0000256" key="1">
    <source>
        <dbReference type="ARBA" id="ARBA00000707"/>
    </source>
</evidence>
<dbReference type="Gene3D" id="3.40.50.300">
    <property type="entry name" value="P-loop containing nucleotide triphosphate hydrolases"/>
    <property type="match status" value="1"/>
</dbReference>
<dbReference type="NCBIfam" id="TIGR00993">
    <property type="entry name" value="3a0901s04IAP86"/>
    <property type="match status" value="1"/>
</dbReference>
<dbReference type="GO" id="GO:0005634">
    <property type="term" value="C:nucleus"/>
    <property type="evidence" value="ECO:0007669"/>
    <property type="project" value="UniProtKB-SubCell"/>
</dbReference>
<keyword evidence="35" id="KW-1185">Reference proteome</keyword>
<dbReference type="InterPro" id="IPR006703">
    <property type="entry name" value="G_AIG1"/>
</dbReference>
<dbReference type="Pfam" id="PF04548">
    <property type="entry name" value="AIG1"/>
    <property type="match status" value="1"/>
</dbReference>
<dbReference type="InterPro" id="IPR013083">
    <property type="entry name" value="Znf_RING/FYVE/PHD"/>
</dbReference>
<dbReference type="GO" id="GO:0015031">
    <property type="term" value="P:protein transport"/>
    <property type="evidence" value="ECO:0007669"/>
    <property type="project" value="UniProtKB-KW"/>
</dbReference>
<organism evidence="34 35">
    <name type="scientific">Oldenlandia corymbosa var. corymbosa</name>
    <dbReference type="NCBI Taxonomy" id="529605"/>
    <lineage>
        <taxon>Eukaryota</taxon>
        <taxon>Viridiplantae</taxon>
        <taxon>Streptophyta</taxon>
        <taxon>Embryophyta</taxon>
        <taxon>Tracheophyta</taxon>
        <taxon>Spermatophyta</taxon>
        <taxon>Magnoliopsida</taxon>
        <taxon>eudicotyledons</taxon>
        <taxon>Gunneridae</taxon>
        <taxon>Pentapetalae</taxon>
        <taxon>asterids</taxon>
        <taxon>lamiids</taxon>
        <taxon>Gentianales</taxon>
        <taxon>Rubiaceae</taxon>
        <taxon>Rubioideae</taxon>
        <taxon>Spermacoceae</taxon>
        <taxon>Hedyotis-Oldenlandia complex</taxon>
        <taxon>Oldenlandia</taxon>
    </lineage>
</organism>
<keyword evidence="14" id="KW-0378">Hydrolase</keyword>
<dbReference type="InterPro" id="IPR001607">
    <property type="entry name" value="Znf_UBP"/>
</dbReference>
<evidence type="ECO:0000313" key="35">
    <source>
        <dbReference type="Proteomes" id="UP001161247"/>
    </source>
</evidence>
<evidence type="ECO:0000256" key="8">
    <source>
        <dbReference type="ARBA" id="ARBA00022670"/>
    </source>
</evidence>
<keyword evidence="21" id="KW-0805">Transcription regulation</keyword>
<evidence type="ECO:0000256" key="6">
    <source>
        <dbReference type="ARBA" id="ARBA00022528"/>
    </source>
</evidence>
<comment type="catalytic activity">
    <reaction evidence="1">
        <text>Thiol-dependent hydrolysis of ester, thioester, amide, peptide and isopeptide bonds formed by the C-terminal Gly of ubiquitin (a 76-residue protein attached to proteins as an intracellular targeting signal).</text>
        <dbReference type="EC" id="3.4.19.12"/>
    </reaction>
</comment>
<dbReference type="SUPFAM" id="SSF52540">
    <property type="entry name" value="P-loop containing nucleoside triphosphate hydrolases"/>
    <property type="match status" value="1"/>
</dbReference>
<dbReference type="SUPFAM" id="SSF54001">
    <property type="entry name" value="Cysteine proteinases"/>
    <property type="match status" value="1"/>
</dbReference>
<feature type="compositionally biased region" description="Low complexity" evidence="30">
    <location>
        <begin position="469"/>
        <end position="478"/>
    </location>
</feature>
<dbReference type="InterPro" id="IPR027417">
    <property type="entry name" value="P-loop_NTPase"/>
</dbReference>
<dbReference type="InterPro" id="IPR024283">
    <property type="entry name" value="TOC159_MAD"/>
</dbReference>
<evidence type="ECO:0000256" key="23">
    <source>
        <dbReference type="ARBA" id="ARBA00023136"/>
    </source>
</evidence>
<evidence type="ECO:0000256" key="10">
    <source>
        <dbReference type="ARBA" id="ARBA00022723"/>
    </source>
</evidence>
<dbReference type="EMBL" id="OX459120">
    <property type="protein sequence ID" value="CAI9100867.1"/>
    <property type="molecule type" value="Genomic_DNA"/>
</dbReference>
<dbReference type="GO" id="GO:0003924">
    <property type="term" value="F:GTPase activity"/>
    <property type="evidence" value="ECO:0007669"/>
    <property type="project" value="InterPro"/>
</dbReference>
<comment type="subcellular location">
    <subcellularLocation>
        <location evidence="3">Nucleus</location>
    </subcellularLocation>
    <subcellularLocation>
        <location evidence="26">Plastid</location>
        <location evidence="26">Chloroplast outer membrane</location>
        <topology evidence="26">Single-pass membrane protein</topology>
    </subcellularLocation>
</comment>
<keyword evidence="9" id="KW-0812">Transmembrane</keyword>
<evidence type="ECO:0000256" key="29">
    <source>
        <dbReference type="PROSITE-ProRule" id="PRU00502"/>
    </source>
</evidence>
<evidence type="ECO:0000259" key="31">
    <source>
        <dbReference type="PROSITE" id="PS50235"/>
    </source>
</evidence>
<dbReference type="PROSITE" id="PS00973">
    <property type="entry name" value="USP_2"/>
    <property type="match status" value="1"/>
</dbReference>
<keyword evidence="15" id="KW-1002">Plastid outer membrane</keyword>
<evidence type="ECO:0000256" key="16">
    <source>
        <dbReference type="ARBA" id="ARBA00022807"/>
    </source>
</evidence>
<keyword evidence="16" id="KW-0788">Thiol protease</keyword>
<evidence type="ECO:0000256" key="25">
    <source>
        <dbReference type="ARBA" id="ARBA00023242"/>
    </source>
</evidence>
<keyword evidence="6" id="KW-0150">Chloroplast</keyword>
<evidence type="ECO:0000256" key="4">
    <source>
        <dbReference type="ARBA" id="ARBA00012759"/>
    </source>
</evidence>
<evidence type="ECO:0000256" key="12">
    <source>
        <dbReference type="ARBA" id="ARBA00022771"/>
    </source>
</evidence>
<evidence type="ECO:0000256" key="11">
    <source>
        <dbReference type="ARBA" id="ARBA00022741"/>
    </source>
</evidence>
<keyword evidence="22" id="KW-0342">GTP-binding</keyword>
<dbReference type="PANTHER" id="PTHR21646:SF33">
    <property type="entry name" value="UBIQUITIN CARBOXYL-TERMINAL HYDROLASE 22"/>
    <property type="match status" value="1"/>
</dbReference>
<dbReference type="Pfam" id="PF00443">
    <property type="entry name" value="UCH"/>
    <property type="match status" value="1"/>
</dbReference>
<gene>
    <name evidence="34" type="ORF">OLC1_LOCUS10589</name>
</gene>
<feature type="compositionally biased region" description="Polar residues" evidence="30">
    <location>
        <begin position="766"/>
        <end position="776"/>
    </location>
</feature>
<keyword evidence="8" id="KW-0645">Protease</keyword>
<evidence type="ECO:0000256" key="28">
    <source>
        <dbReference type="ARBA" id="ARBA00038490"/>
    </source>
</evidence>
<dbReference type="GO" id="GO:0009707">
    <property type="term" value="C:chloroplast outer membrane"/>
    <property type="evidence" value="ECO:0007669"/>
    <property type="project" value="UniProtKB-SubCell"/>
</dbReference>
<evidence type="ECO:0000256" key="2">
    <source>
        <dbReference type="ARBA" id="ARBA00001946"/>
    </source>
</evidence>
<keyword evidence="5" id="KW-0813">Transport</keyword>
<dbReference type="PROSITE" id="PS50235">
    <property type="entry name" value="USP_3"/>
    <property type="match status" value="1"/>
</dbReference>
<keyword evidence="10" id="KW-0479">Metal-binding</keyword>
<dbReference type="GO" id="GO:0006508">
    <property type="term" value="P:proteolysis"/>
    <property type="evidence" value="ECO:0007669"/>
    <property type="project" value="UniProtKB-KW"/>
</dbReference>
<reference evidence="34" key="1">
    <citation type="submission" date="2023-03" db="EMBL/GenBank/DDBJ databases">
        <authorList>
            <person name="Julca I."/>
        </authorList>
    </citation>
    <scope>NUCLEOTIDE SEQUENCE</scope>
</reference>
<dbReference type="PROSITE" id="PS51720">
    <property type="entry name" value="G_AIG1"/>
    <property type="match status" value="1"/>
</dbReference>
<evidence type="ECO:0000256" key="9">
    <source>
        <dbReference type="ARBA" id="ARBA00022692"/>
    </source>
</evidence>
<keyword evidence="7" id="KW-0934">Plastid</keyword>
<dbReference type="FunFam" id="3.40.50.300:FF:000413">
    <property type="entry name" value="Translocase of chloroplast 120, chloroplastic"/>
    <property type="match status" value="1"/>
</dbReference>
<dbReference type="SUPFAM" id="SSF57850">
    <property type="entry name" value="RING/U-box"/>
    <property type="match status" value="1"/>
</dbReference>
<dbReference type="PROSITE" id="PS50271">
    <property type="entry name" value="ZF_UBP"/>
    <property type="match status" value="1"/>
</dbReference>
<protein>
    <recommendedName>
        <fullName evidence="4">ubiquitinyl hydrolase 1</fullName>
        <ecNumber evidence="4">3.4.19.12</ecNumber>
    </recommendedName>
</protein>
<evidence type="ECO:0000256" key="15">
    <source>
        <dbReference type="ARBA" id="ARBA00022805"/>
    </source>
</evidence>
<dbReference type="InterPro" id="IPR038765">
    <property type="entry name" value="Papain-like_cys_pep_sf"/>
</dbReference>
<keyword evidence="18" id="KW-0460">Magnesium</keyword>
<keyword evidence="17" id="KW-0862">Zinc</keyword>
<dbReference type="GO" id="GO:0045036">
    <property type="term" value="P:protein targeting to chloroplast"/>
    <property type="evidence" value="ECO:0007669"/>
    <property type="project" value="InterPro"/>
</dbReference>